<comment type="cofactor">
    <cofactor evidence="13">
        <name>Mg(2+)</name>
        <dbReference type="ChEBI" id="CHEBI:18420"/>
    </cofactor>
    <cofactor evidence="13">
        <name>Ca(2+)</name>
        <dbReference type="ChEBI" id="CHEBI:29108"/>
    </cofactor>
</comment>
<gene>
    <name evidence="16" type="ORF">C8A01DRAFT_39760</name>
</gene>
<dbReference type="PANTHER" id="PTHR43069:SF2">
    <property type="entry name" value="FUMARYLACETOACETASE"/>
    <property type="match status" value="1"/>
</dbReference>
<keyword evidence="7 12" id="KW-0460">Magnesium</keyword>
<dbReference type="GO" id="GO:0046872">
    <property type="term" value="F:metal ion binding"/>
    <property type="evidence" value="ECO:0007669"/>
    <property type="project" value="UniProtKB-UniRule"/>
</dbReference>
<feature type="binding site" evidence="11">
    <location>
        <position position="259"/>
    </location>
    <ligand>
        <name>substrate</name>
    </ligand>
</feature>
<feature type="binding site" evidence="12">
    <location>
        <position position="136"/>
    </location>
    <ligand>
        <name>Ca(2+)</name>
        <dbReference type="ChEBI" id="CHEBI:29108"/>
    </ligand>
</feature>
<feature type="binding site" evidence="11">
    <location>
        <position position="138"/>
    </location>
    <ligand>
        <name>substrate</name>
    </ligand>
</feature>
<feature type="binding site" evidence="12">
    <location>
        <position position="214"/>
    </location>
    <ligand>
        <name>Ca(2+)</name>
        <dbReference type="ChEBI" id="CHEBI:29108"/>
    </ligand>
</feature>
<dbReference type="Gene3D" id="3.90.850.10">
    <property type="entry name" value="Fumarylacetoacetase-like, C-terminal domain"/>
    <property type="match status" value="1"/>
</dbReference>
<reference evidence="17" key="1">
    <citation type="journal article" date="2023" name="Mol. Phylogenet. Evol.">
        <title>Genome-scale phylogeny and comparative genomics of the fungal order Sordariales.</title>
        <authorList>
            <person name="Hensen N."/>
            <person name="Bonometti L."/>
            <person name="Westerberg I."/>
            <person name="Brannstrom I.O."/>
            <person name="Guillou S."/>
            <person name="Cros-Aarteil S."/>
            <person name="Calhoun S."/>
            <person name="Haridas S."/>
            <person name="Kuo A."/>
            <person name="Mondo S."/>
            <person name="Pangilinan J."/>
            <person name="Riley R."/>
            <person name="LaButti K."/>
            <person name="Andreopoulos B."/>
            <person name="Lipzen A."/>
            <person name="Chen C."/>
            <person name="Yan M."/>
            <person name="Daum C."/>
            <person name="Ng V."/>
            <person name="Clum A."/>
            <person name="Steindorff A."/>
            <person name="Ohm R.A."/>
            <person name="Martin F."/>
            <person name="Silar P."/>
            <person name="Natvig D.O."/>
            <person name="Lalanne C."/>
            <person name="Gautier V."/>
            <person name="Ament-Velasquez S.L."/>
            <person name="Kruys A."/>
            <person name="Hutchinson M.I."/>
            <person name="Powell A.J."/>
            <person name="Barry K."/>
            <person name="Miller A.N."/>
            <person name="Grigoriev I.V."/>
            <person name="Debuchy R."/>
            <person name="Gladieux P."/>
            <person name="Hiltunen Thoren M."/>
            <person name="Johannesson H."/>
        </authorList>
    </citation>
    <scope>NUCLEOTIDE SEQUENCE [LARGE SCALE GENOMIC DNA]</scope>
    <source>
        <strain evidence="17">CBS 284.82</strain>
    </source>
</reference>
<comment type="pathway">
    <text evidence="1 13">Amino-acid degradation; L-phenylalanine degradation; acetoacetate and fumarate from L-phenylalanine: step 6/6.</text>
</comment>
<feature type="binding site" evidence="12">
    <location>
        <position position="272"/>
    </location>
    <ligand>
        <name>Mg(2+)</name>
        <dbReference type="ChEBI" id="CHEBI:18420"/>
    </ligand>
</feature>
<keyword evidence="9 13" id="KW-0585">Phenylalanine catabolism</keyword>
<evidence type="ECO:0000313" key="16">
    <source>
        <dbReference type="EMBL" id="KAK4033789.1"/>
    </source>
</evidence>
<dbReference type="InterPro" id="IPR011234">
    <property type="entry name" value="Fumarylacetoacetase-like_C"/>
</dbReference>
<dbReference type="InterPro" id="IPR015377">
    <property type="entry name" value="Fumarylacetoacetase_N"/>
</dbReference>
<feature type="active site" description="Proton acceptor" evidence="10">
    <location>
        <position position="143"/>
    </location>
</feature>
<feature type="binding site" evidence="11">
    <location>
        <position position="365"/>
    </location>
    <ligand>
        <name>substrate</name>
    </ligand>
</feature>
<feature type="binding site" evidence="12">
    <location>
        <position position="248"/>
    </location>
    <ligand>
        <name>Mg(2+)</name>
        <dbReference type="ChEBI" id="CHEBI:18420"/>
    </ligand>
</feature>
<keyword evidence="17" id="KW-1185">Reference proteome</keyword>
<dbReference type="NCBIfam" id="TIGR01266">
    <property type="entry name" value="fum_ac_acetase"/>
    <property type="match status" value="1"/>
</dbReference>
<comment type="similarity">
    <text evidence="2 13">Belongs to the FAH family.</text>
</comment>
<feature type="binding site" evidence="12">
    <location>
        <position position="268"/>
    </location>
    <ligand>
        <name>Mg(2+)</name>
        <dbReference type="ChEBI" id="CHEBI:18420"/>
    </ligand>
</feature>
<evidence type="ECO:0000256" key="11">
    <source>
        <dbReference type="PIRSR" id="PIRSR605959-2"/>
    </source>
</evidence>
<dbReference type="GO" id="GO:1902000">
    <property type="term" value="P:homogentisate catabolic process"/>
    <property type="evidence" value="ECO:0007669"/>
    <property type="project" value="TreeGrafter"/>
</dbReference>
<dbReference type="EMBL" id="MU854510">
    <property type="protein sequence ID" value="KAK4033789.1"/>
    <property type="molecule type" value="Genomic_DNA"/>
</dbReference>
<evidence type="ECO:0000256" key="4">
    <source>
        <dbReference type="ARBA" id="ARBA00022723"/>
    </source>
</evidence>
<dbReference type="AlphaFoldDB" id="A0AAN6P8P7"/>
<dbReference type="FunFam" id="3.90.850.10:FF:000009">
    <property type="entry name" value="Fumarylacetoacetase"/>
    <property type="match status" value="1"/>
</dbReference>
<feature type="binding site" evidence="11">
    <location>
        <position position="152"/>
    </location>
    <ligand>
        <name>substrate</name>
    </ligand>
</feature>
<dbReference type="EC" id="3.7.1.2" evidence="3 13"/>
<evidence type="ECO:0000256" key="8">
    <source>
        <dbReference type="ARBA" id="ARBA00022878"/>
    </source>
</evidence>
<dbReference type="InterPro" id="IPR036462">
    <property type="entry name" value="Fumarylacetoacetase_N_sf"/>
</dbReference>
<keyword evidence="8 13" id="KW-0828">Tyrosine catabolism</keyword>
<protein>
    <recommendedName>
        <fullName evidence="3 13">Fumarylacetoacetase</fullName>
        <ecNumber evidence="3 13">3.7.1.2</ecNumber>
    </recommendedName>
    <alternativeName>
        <fullName evidence="13">Fumarylacetoacetate hydrolase</fullName>
    </alternativeName>
</protein>
<evidence type="ECO:0000256" key="3">
    <source>
        <dbReference type="ARBA" id="ARBA00012094"/>
    </source>
</evidence>
<evidence type="ECO:0000256" key="2">
    <source>
        <dbReference type="ARBA" id="ARBA00010211"/>
    </source>
</evidence>
<evidence type="ECO:0000256" key="10">
    <source>
        <dbReference type="PIRSR" id="PIRSR605959-1"/>
    </source>
</evidence>
<feature type="domain" description="Fumarylacetoacetase N-terminal" evidence="15">
    <location>
        <begin position="18"/>
        <end position="128"/>
    </location>
</feature>
<keyword evidence="6 12" id="KW-0106">Calcium</keyword>
<evidence type="ECO:0000256" key="6">
    <source>
        <dbReference type="ARBA" id="ARBA00022837"/>
    </source>
</evidence>
<evidence type="ECO:0000256" key="1">
    <source>
        <dbReference type="ARBA" id="ARBA00004782"/>
    </source>
</evidence>
<dbReference type="SUPFAM" id="SSF63433">
    <property type="entry name" value="Fumarylacetoacetate hydrolase, FAH, N-terminal domain"/>
    <property type="match status" value="1"/>
</dbReference>
<dbReference type="InterPro" id="IPR005959">
    <property type="entry name" value="Fumarylacetoacetase"/>
</dbReference>
<comment type="catalytic activity">
    <reaction evidence="13">
        <text>4-fumarylacetoacetate + H2O = acetoacetate + fumarate + H(+)</text>
        <dbReference type="Rhea" id="RHEA:10244"/>
        <dbReference type="ChEBI" id="CHEBI:13705"/>
        <dbReference type="ChEBI" id="CHEBI:15377"/>
        <dbReference type="ChEBI" id="CHEBI:15378"/>
        <dbReference type="ChEBI" id="CHEBI:18034"/>
        <dbReference type="ChEBI" id="CHEBI:29806"/>
        <dbReference type="EC" id="3.7.1.2"/>
    </reaction>
</comment>
<comment type="caution">
    <text evidence="16">The sequence shown here is derived from an EMBL/GenBank/DDBJ whole genome shotgun (WGS) entry which is preliminary data.</text>
</comment>
<dbReference type="Pfam" id="PF09298">
    <property type="entry name" value="FAA_hydrolase_N"/>
    <property type="match status" value="1"/>
</dbReference>
<dbReference type="GO" id="GO:0006572">
    <property type="term" value="P:L-tyrosine catabolic process"/>
    <property type="evidence" value="ECO:0007669"/>
    <property type="project" value="UniProtKB-UniRule"/>
</dbReference>
<feature type="domain" description="Fumarylacetoacetase-like C-terminal" evidence="14">
    <location>
        <begin position="137"/>
        <end position="427"/>
    </location>
</feature>
<dbReference type="Proteomes" id="UP001303115">
    <property type="component" value="Unassembled WGS sequence"/>
</dbReference>
<evidence type="ECO:0000259" key="15">
    <source>
        <dbReference type="Pfam" id="PF09298"/>
    </source>
</evidence>
<evidence type="ECO:0000313" key="17">
    <source>
        <dbReference type="Proteomes" id="UP001303115"/>
    </source>
</evidence>
<proteinExistence type="inferred from homology"/>
<dbReference type="GO" id="GO:0004334">
    <property type="term" value="F:fumarylacetoacetase activity"/>
    <property type="evidence" value="ECO:0007669"/>
    <property type="project" value="UniProtKB-UniRule"/>
</dbReference>
<feature type="binding site" evidence="11">
    <location>
        <position position="255"/>
    </location>
    <ligand>
        <name>substrate</name>
    </ligand>
</feature>
<organism evidence="16 17">
    <name type="scientific">Parachaetomium inaequale</name>
    <dbReference type="NCBI Taxonomy" id="2588326"/>
    <lineage>
        <taxon>Eukaryota</taxon>
        <taxon>Fungi</taxon>
        <taxon>Dikarya</taxon>
        <taxon>Ascomycota</taxon>
        <taxon>Pezizomycotina</taxon>
        <taxon>Sordariomycetes</taxon>
        <taxon>Sordariomycetidae</taxon>
        <taxon>Sordariales</taxon>
        <taxon>Chaetomiaceae</taxon>
        <taxon>Parachaetomium</taxon>
    </lineage>
</organism>
<name>A0AAN6P8P7_9PEZI</name>
<dbReference type="InterPro" id="IPR036663">
    <property type="entry name" value="Fumarylacetoacetase_C_sf"/>
</dbReference>
<dbReference type="SUPFAM" id="SSF56529">
    <property type="entry name" value="FAH"/>
    <property type="match status" value="1"/>
</dbReference>
<dbReference type="PANTHER" id="PTHR43069">
    <property type="entry name" value="FUMARYLACETOACETASE"/>
    <property type="match status" value="1"/>
</dbReference>
<accession>A0AAN6P8P7</accession>
<evidence type="ECO:0000256" key="13">
    <source>
        <dbReference type="RuleBase" id="RU366008"/>
    </source>
</evidence>
<evidence type="ECO:0000256" key="5">
    <source>
        <dbReference type="ARBA" id="ARBA00022801"/>
    </source>
</evidence>
<feature type="binding site" evidence="12">
    <location>
        <position position="248"/>
    </location>
    <ligand>
        <name>Ca(2+)</name>
        <dbReference type="ChEBI" id="CHEBI:29108"/>
    </ligand>
</feature>
<evidence type="ECO:0000259" key="14">
    <source>
        <dbReference type="Pfam" id="PF01557"/>
    </source>
</evidence>
<evidence type="ECO:0000256" key="9">
    <source>
        <dbReference type="ARBA" id="ARBA00023232"/>
    </source>
</evidence>
<dbReference type="Pfam" id="PF01557">
    <property type="entry name" value="FAA_hydrolase"/>
    <property type="match status" value="1"/>
</dbReference>
<evidence type="ECO:0000256" key="7">
    <source>
        <dbReference type="ARBA" id="ARBA00022842"/>
    </source>
</evidence>
<feature type="binding site" evidence="12">
    <location>
        <position position="216"/>
    </location>
    <ligand>
        <name>Ca(2+)</name>
        <dbReference type="ChEBI" id="CHEBI:29108"/>
    </ligand>
</feature>
<keyword evidence="4 12" id="KW-0479">Metal-binding</keyword>
<keyword evidence="5 13" id="KW-0378">Hydrolase</keyword>
<evidence type="ECO:0000256" key="12">
    <source>
        <dbReference type="PIRSR" id="PIRSR605959-3"/>
    </source>
</evidence>
<dbReference type="Gene3D" id="2.30.30.230">
    <property type="entry name" value="Fumarylacetoacetase, N-terminal domain"/>
    <property type="match status" value="1"/>
</dbReference>
<dbReference type="GO" id="GO:0006559">
    <property type="term" value="P:L-phenylalanine catabolic process"/>
    <property type="evidence" value="ECO:0007669"/>
    <property type="project" value="UniProtKB-UniRule"/>
</dbReference>
<sequence>MASSWVPDIDPASDFSLANLPFGIISTPADAAPHAAVAIGPWALDLKVLAANADLSQLFPGIDGLFEAFSQPTLNTFASMGRAVHRQVRTALQDLLSESTTHPATLRDNAALRAQALLPQPAVKMHLPMSIGDYTDFYAGYHHAHAVGAMFRGPDHALQPNYLHLPVGYHGRASSIVVSDTPIRRPVGQILLEDPKAAEPKKPVTAPSRKLDIELELGCFIARGNEMGRGVAVDEAEECIFGYVLLNDWSARDVQTWEYVPLGPFNGKNFASTISPWVVLADALEPFRATGIENKTELQGYLREEKEESVFDVRLEVDLTTAEGDTTTICRTSSKHLIWSFPQMIAHHTLGGCPMRAGDLLGSGTISGPGGVDERGSLLEMTENGKKEVLLAGMDARTFLKDGDTITLRGFCGEEGARVGFGACRGRIYSAVQR</sequence>